<reference evidence="1" key="1">
    <citation type="journal article" date="2013" name="Genetics">
        <title>The draft genome and transcriptome of Panagrellus redivivus are shaped by the harsh demands of a free-living lifestyle.</title>
        <authorList>
            <person name="Srinivasan J."/>
            <person name="Dillman A.R."/>
            <person name="Macchietto M.G."/>
            <person name="Heikkinen L."/>
            <person name="Lakso M."/>
            <person name="Fracchia K.M."/>
            <person name="Antoshechkin I."/>
            <person name="Mortazavi A."/>
            <person name="Wong G."/>
            <person name="Sternberg P.W."/>
        </authorList>
    </citation>
    <scope>NUCLEOTIDE SEQUENCE [LARGE SCALE GENOMIC DNA]</scope>
    <source>
        <strain evidence="1">MT8872</strain>
    </source>
</reference>
<dbReference type="AlphaFoldDB" id="A0A7E4WA32"/>
<reference evidence="2" key="2">
    <citation type="submission" date="2020-10" db="UniProtKB">
        <authorList>
            <consortium name="WormBaseParasite"/>
        </authorList>
    </citation>
    <scope>IDENTIFICATION</scope>
</reference>
<evidence type="ECO:0000313" key="1">
    <source>
        <dbReference type="Proteomes" id="UP000492821"/>
    </source>
</evidence>
<sequence length="313" mass="36278">MPYPIAKLPYGLRSRLSELAIPAERYRLQVAAGNVEICPPKLQFVVSHGTAEFARADPEEVVYFCEEQFEGVNYERTLGMADQVYELMRASGHLYLTSVKLDDIPSAFLDHVVLEPISLHISDSVAGEIDVSKGFFKSLKSKVSFEYLEYVYIRCALGLIRNPQLHFGDLFSTFPHIRAFTIEKVYPTSWMDDILKYQHRKLAYLYLIGTHEQMGPLNPEKLIAFMTAQEPLFSLLLFMEQRYPASWIKELMLNPRFSMTISKFEMLNYRHLKIARPHETLTFCLIPDYYTELLKRRCMPSQSCSCKKVKIDD</sequence>
<proteinExistence type="predicted"/>
<dbReference type="Proteomes" id="UP000492821">
    <property type="component" value="Unassembled WGS sequence"/>
</dbReference>
<protein>
    <submittedName>
        <fullName evidence="2">Methyltransferase</fullName>
    </submittedName>
</protein>
<keyword evidence="1" id="KW-1185">Reference proteome</keyword>
<name>A0A7E4WA32_PANRE</name>
<accession>A0A7E4WA32</accession>
<evidence type="ECO:0000313" key="2">
    <source>
        <dbReference type="WBParaSite" id="Pan_g8457.t1"/>
    </source>
</evidence>
<dbReference type="WBParaSite" id="Pan_g8457.t1">
    <property type="protein sequence ID" value="Pan_g8457.t1"/>
    <property type="gene ID" value="Pan_g8457"/>
</dbReference>
<organism evidence="1 2">
    <name type="scientific">Panagrellus redivivus</name>
    <name type="common">Microworm</name>
    <dbReference type="NCBI Taxonomy" id="6233"/>
    <lineage>
        <taxon>Eukaryota</taxon>
        <taxon>Metazoa</taxon>
        <taxon>Ecdysozoa</taxon>
        <taxon>Nematoda</taxon>
        <taxon>Chromadorea</taxon>
        <taxon>Rhabditida</taxon>
        <taxon>Tylenchina</taxon>
        <taxon>Panagrolaimomorpha</taxon>
        <taxon>Panagrolaimoidea</taxon>
        <taxon>Panagrolaimidae</taxon>
        <taxon>Panagrellus</taxon>
    </lineage>
</organism>